<evidence type="ECO:0000313" key="3">
    <source>
        <dbReference type="Proteomes" id="UP000029096"/>
    </source>
</evidence>
<dbReference type="EMBL" id="JGYP01000002">
    <property type="protein sequence ID" value="KFI46050.1"/>
    <property type="molecule type" value="Genomic_DNA"/>
</dbReference>
<keyword evidence="3" id="KW-1185">Reference proteome</keyword>
<keyword evidence="1" id="KW-1133">Transmembrane helix</keyword>
<protein>
    <recommendedName>
        <fullName evidence="4">Glycosyltransferase RgtA/B/C/D-like domain-containing protein</fullName>
    </recommendedName>
</protein>
<dbReference type="Pfam" id="PF19484">
    <property type="entry name" value="DUF6020"/>
    <property type="match status" value="1"/>
</dbReference>
<dbReference type="STRING" id="1437606.BBOH_0858"/>
<evidence type="ECO:0008006" key="4">
    <source>
        <dbReference type="Google" id="ProtNLM"/>
    </source>
</evidence>
<feature type="transmembrane region" description="Helical" evidence="1">
    <location>
        <begin position="163"/>
        <end position="186"/>
    </location>
</feature>
<feature type="transmembrane region" description="Helical" evidence="1">
    <location>
        <begin position="354"/>
        <end position="373"/>
    </location>
</feature>
<evidence type="ECO:0000256" key="1">
    <source>
        <dbReference type="SAM" id="Phobius"/>
    </source>
</evidence>
<dbReference type="eggNOG" id="ENOG502ZX8T">
    <property type="taxonomic scope" value="Bacteria"/>
</dbReference>
<evidence type="ECO:0000313" key="2">
    <source>
        <dbReference type="EMBL" id="KFI46050.1"/>
    </source>
</evidence>
<keyword evidence="1" id="KW-0472">Membrane</keyword>
<comment type="caution">
    <text evidence="2">The sequence shown here is derived from an EMBL/GenBank/DDBJ whole genome shotgun (WGS) entry which is preliminary data.</text>
</comment>
<sequence length="450" mass="50277">MKKGVIWDHHPFFDTYLYGWFASLGQTIFHSYIIGLFIYSVVQIIILSIALSWMLAYLGTKGTPRALLKGITAFFCFFPVIPICAMSIGKDFTNAVFTVIWGILFYKLIDSNLTLLKKPKFLVAFVLISLLNALSKKLGLYVIALCLLLVLIGHFRIQLKGAILAIIVCLTLTVNAILPLCVYPVLHIIPADAQATIAVPTQMMARAAHDHPTDISKNERYVVDNYLGNTWDVMAENYNPYIADPATGFMLKAKTSFSSFAKVWFSVGLRHPLSYLRGLTCLESGWLTFEGPSNIEEFPHPPYNHFSVKMRPSTSSSVNKDTFGQITTVSKPSPENELVDRLYTTLMGIPVLNVLFYTALWTTVFPCFILYYLWRKRNRAKRTNVIFYALPTLISALSLFACSTTLSTPSSGSSAMRYMYHLVLLLPAAIGLLSTICSKTTGNEDISAQC</sequence>
<feature type="transmembrane region" description="Helical" evidence="1">
    <location>
        <begin position="418"/>
        <end position="437"/>
    </location>
</feature>
<dbReference type="AlphaFoldDB" id="A0A086ZHQ0"/>
<feature type="transmembrane region" description="Helical" evidence="1">
    <location>
        <begin position="121"/>
        <end position="151"/>
    </location>
</feature>
<reference evidence="2 3" key="1">
    <citation type="submission" date="2014-03" db="EMBL/GenBank/DDBJ databases">
        <title>Genomics of Bifidobacteria.</title>
        <authorList>
            <person name="Ventura M."/>
            <person name="Milani C."/>
            <person name="Lugli G.A."/>
        </authorList>
    </citation>
    <scope>NUCLEOTIDE SEQUENCE [LARGE SCALE GENOMIC DNA]</scope>
    <source>
        <strain evidence="2 3">DSM 22767</strain>
    </source>
</reference>
<organism evidence="2 3">
    <name type="scientific">Bifidobacterium bohemicum DSM 22767</name>
    <dbReference type="NCBI Taxonomy" id="1437606"/>
    <lineage>
        <taxon>Bacteria</taxon>
        <taxon>Bacillati</taxon>
        <taxon>Actinomycetota</taxon>
        <taxon>Actinomycetes</taxon>
        <taxon>Bifidobacteriales</taxon>
        <taxon>Bifidobacteriaceae</taxon>
        <taxon>Bifidobacterium</taxon>
    </lineage>
</organism>
<feature type="transmembrane region" description="Helical" evidence="1">
    <location>
        <begin position="385"/>
        <end position="406"/>
    </location>
</feature>
<gene>
    <name evidence="2" type="ORF">BBOH_0858</name>
</gene>
<feature type="transmembrane region" description="Helical" evidence="1">
    <location>
        <begin position="66"/>
        <end position="85"/>
    </location>
</feature>
<dbReference type="Proteomes" id="UP000029096">
    <property type="component" value="Unassembled WGS sequence"/>
</dbReference>
<name>A0A086ZHQ0_9BIFI</name>
<feature type="transmembrane region" description="Helical" evidence="1">
    <location>
        <begin position="32"/>
        <end position="54"/>
    </location>
</feature>
<proteinExistence type="predicted"/>
<accession>A0A086ZHQ0</accession>
<keyword evidence="1" id="KW-0812">Transmembrane</keyword>
<dbReference type="InterPro" id="IPR046062">
    <property type="entry name" value="DUF6020"/>
</dbReference>